<evidence type="ECO:0000313" key="2">
    <source>
        <dbReference type="EMBL" id="SNQ47008.1"/>
    </source>
</evidence>
<evidence type="ECO:0000313" key="3">
    <source>
        <dbReference type="Proteomes" id="UP000234331"/>
    </source>
</evidence>
<sequence>MRFRVEGDTPPPILVEAAAAYSSRCCEGMLDLWRDAVGYWQATMTHDLGCPGWEPAAPRLRRGLAPAVGRGFAPAAGCGGASFAAAVPADDGGPPRVSDSMPAGNLPGFS</sequence>
<gene>
    <name evidence="2" type="ORF">FRACA_1670010</name>
</gene>
<organism evidence="2 3">
    <name type="scientific">Frankia canadensis</name>
    <dbReference type="NCBI Taxonomy" id="1836972"/>
    <lineage>
        <taxon>Bacteria</taxon>
        <taxon>Bacillati</taxon>
        <taxon>Actinomycetota</taxon>
        <taxon>Actinomycetes</taxon>
        <taxon>Frankiales</taxon>
        <taxon>Frankiaceae</taxon>
        <taxon>Frankia</taxon>
    </lineage>
</organism>
<dbReference type="EMBL" id="FZMO01000076">
    <property type="protein sequence ID" value="SNQ47008.1"/>
    <property type="molecule type" value="Genomic_DNA"/>
</dbReference>
<feature type="region of interest" description="Disordered" evidence="1">
    <location>
        <begin position="89"/>
        <end position="110"/>
    </location>
</feature>
<dbReference type="AlphaFoldDB" id="A0A2I2KMW6"/>
<name>A0A2I2KMW6_9ACTN</name>
<dbReference type="RefSeq" id="WP_101830929.1">
    <property type="nucleotide sequence ID" value="NZ_FZMO01000076.1"/>
</dbReference>
<proteinExistence type="predicted"/>
<reference evidence="2 3" key="1">
    <citation type="submission" date="2017-06" db="EMBL/GenBank/DDBJ databases">
        <authorList>
            <person name="Kim H.J."/>
            <person name="Triplett B.A."/>
        </authorList>
    </citation>
    <scope>NUCLEOTIDE SEQUENCE [LARGE SCALE GENOMIC DNA]</scope>
    <source>
        <strain evidence="2">FRACA_ARgP5</strain>
    </source>
</reference>
<protein>
    <submittedName>
        <fullName evidence="2">Uncharacterized protein</fullName>
    </submittedName>
</protein>
<dbReference type="OrthoDB" id="3218309at2"/>
<evidence type="ECO:0000256" key="1">
    <source>
        <dbReference type="SAM" id="MobiDB-lite"/>
    </source>
</evidence>
<dbReference type="Proteomes" id="UP000234331">
    <property type="component" value="Unassembled WGS sequence"/>
</dbReference>
<accession>A0A2I2KMW6</accession>
<keyword evidence="3" id="KW-1185">Reference proteome</keyword>